<evidence type="ECO:0000259" key="13">
    <source>
        <dbReference type="Pfam" id="PF03109"/>
    </source>
</evidence>
<dbReference type="PANTHER" id="PTHR10566:SF113">
    <property type="entry name" value="PROTEIN ACTIVITY OF BC1 COMPLEX KINASE 7, CHLOROPLASTIC"/>
    <property type="match status" value="1"/>
</dbReference>
<evidence type="ECO:0000313" key="14">
    <source>
        <dbReference type="EMBL" id="SDE63701.1"/>
    </source>
</evidence>
<evidence type="ECO:0000256" key="11">
    <source>
        <dbReference type="ARBA" id="ARBA00022989"/>
    </source>
</evidence>
<keyword evidence="11" id="KW-1133">Transmembrane helix</keyword>
<evidence type="ECO:0000256" key="10">
    <source>
        <dbReference type="ARBA" id="ARBA00022840"/>
    </source>
</evidence>
<keyword evidence="8" id="KW-0547">Nucleotide-binding</keyword>
<dbReference type="GO" id="GO:0005524">
    <property type="term" value="F:ATP binding"/>
    <property type="evidence" value="ECO:0007669"/>
    <property type="project" value="UniProtKB-KW"/>
</dbReference>
<dbReference type="GO" id="GO:0016301">
    <property type="term" value="F:kinase activity"/>
    <property type="evidence" value="ECO:0007669"/>
    <property type="project" value="UniProtKB-KW"/>
</dbReference>
<dbReference type="OrthoDB" id="9795390at2"/>
<dbReference type="InterPro" id="IPR011009">
    <property type="entry name" value="Kinase-like_dom_sf"/>
</dbReference>
<sequence>MRTIGYLFQLYMLAVGLRRFGAIRALANIDLVPAWAPRLLRLFTFYVPHKFGLPASDGERLALALASMGPAYIKLGQTLATRPDLVGRPLAEGLTTLQDRLPPFKFAKARATIEAELGGKLEDHFTAFEEVPVAAASIAQVHKAVTEKGVPVAVKVLRPDIEARFVRDLKLFDWLAVLAERNVKEARRLRLSKIVDKVKETSLREMDLRLEAAAAAELAENMRGESGYRLPHIEWDHTARRVMTLEWVDGIRLADRAALEAAGHDLEALGQKVVQVFLTQALRDGFFHADLHQGNLIVEPDGTIAAIDFGIMGRLSKRERQFLAEILYGFIRRDYIRVAQVHFDAGYVPKNQSLEEFAQALRAIADPIMDLPVEEISAGQLLAQLFATTERFAMQTQPQLLLLQRTMVMAEGMALHLYPSANMWQISEPVIEAWIRANLSPEARLADMVANLPRFLERLPYRIEKWLSEEDDEQTEDDDWEAAPAPAPKIGLWPFALGLITGAAIIKILML</sequence>
<evidence type="ECO:0000313" key="15">
    <source>
        <dbReference type="Proteomes" id="UP000183685"/>
    </source>
</evidence>
<evidence type="ECO:0000256" key="3">
    <source>
        <dbReference type="ARBA" id="ARBA00022475"/>
    </source>
</evidence>
<evidence type="ECO:0000256" key="8">
    <source>
        <dbReference type="ARBA" id="ARBA00022741"/>
    </source>
</evidence>
<evidence type="ECO:0000256" key="4">
    <source>
        <dbReference type="ARBA" id="ARBA00022519"/>
    </source>
</evidence>
<keyword evidence="4" id="KW-0997">Cell inner membrane</keyword>
<accession>A0A1G7EJ64</accession>
<dbReference type="Pfam" id="PF03109">
    <property type="entry name" value="ABC1"/>
    <property type="match status" value="1"/>
</dbReference>
<dbReference type="InterPro" id="IPR045308">
    <property type="entry name" value="UbiB_bact"/>
</dbReference>
<organism evidence="14 15">
    <name type="scientific">Kordiimonas lacus</name>
    <dbReference type="NCBI Taxonomy" id="637679"/>
    <lineage>
        <taxon>Bacteria</taxon>
        <taxon>Pseudomonadati</taxon>
        <taxon>Pseudomonadota</taxon>
        <taxon>Alphaproteobacteria</taxon>
        <taxon>Kordiimonadales</taxon>
        <taxon>Kordiimonadaceae</taxon>
        <taxon>Kordiimonas</taxon>
    </lineage>
</organism>
<keyword evidence="5" id="KW-0808">Transferase</keyword>
<name>A0A1G7EJ64_9PROT</name>
<dbReference type="EMBL" id="FNAK01000008">
    <property type="protein sequence ID" value="SDE63701.1"/>
    <property type="molecule type" value="Genomic_DNA"/>
</dbReference>
<keyword evidence="6" id="KW-0831">Ubiquinone biosynthesis</keyword>
<keyword evidence="15" id="KW-1185">Reference proteome</keyword>
<protein>
    <submittedName>
        <fullName evidence="14">2-octaprenylphenol hydroxylase</fullName>
    </submittedName>
</protein>
<evidence type="ECO:0000256" key="7">
    <source>
        <dbReference type="ARBA" id="ARBA00022692"/>
    </source>
</evidence>
<comment type="similarity">
    <text evidence="2">Belongs to the protein kinase superfamily. ADCK protein kinase family.</text>
</comment>
<feature type="domain" description="ABC1 atypical kinase-like" evidence="13">
    <location>
        <begin position="97"/>
        <end position="342"/>
    </location>
</feature>
<keyword evidence="12" id="KW-0472">Membrane</keyword>
<evidence type="ECO:0000256" key="1">
    <source>
        <dbReference type="ARBA" id="ARBA00005020"/>
    </source>
</evidence>
<evidence type="ECO:0000256" key="12">
    <source>
        <dbReference type="ARBA" id="ARBA00023136"/>
    </source>
</evidence>
<dbReference type="PANTHER" id="PTHR10566">
    <property type="entry name" value="CHAPERONE-ACTIVITY OF BC1 COMPLEX CABC1 -RELATED"/>
    <property type="match status" value="1"/>
</dbReference>
<evidence type="ECO:0000256" key="5">
    <source>
        <dbReference type="ARBA" id="ARBA00022679"/>
    </source>
</evidence>
<keyword evidence="3" id="KW-1003">Cell membrane</keyword>
<dbReference type="InterPro" id="IPR010232">
    <property type="entry name" value="UbiB"/>
</dbReference>
<dbReference type="UniPathway" id="UPA00232"/>
<dbReference type="NCBIfam" id="TIGR01982">
    <property type="entry name" value="UbiB"/>
    <property type="match status" value="1"/>
</dbReference>
<gene>
    <name evidence="14" type="ORF">SAMN04488071_3473</name>
</gene>
<reference evidence="14 15" key="1">
    <citation type="submission" date="2016-10" db="EMBL/GenBank/DDBJ databases">
        <authorList>
            <person name="de Groot N.N."/>
        </authorList>
    </citation>
    <scope>NUCLEOTIDE SEQUENCE [LARGE SCALE GENOMIC DNA]</scope>
    <source>
        <strain evidence="14 15">CGMCC 1.9109</strain>
    </source>
</reference>
<dbReference type="CDD" id="cd13972">
    <property type="entry name" value="UbiB"/>
    <property type="match status" value="1"/>
</dbReference>
<keyword evidence="10" id="KW-0067">ATP-binding</keyword>
<keyword evidence="7" id="KW-0812">Transmembrane</keyword>
<keyword evidence="9" id="KW-0418">Kinase</keyword>
<evidence type="ECO:0000256" key="9">
    <source>
        <dbReference type="ARBA" id="ARBA00022777"/>
    </source>
</evidence>
<dbReference type="STRING" id="637679.GCA_001550055_00904"/>
<proteinExistence type="inferred from homology"/>
<evidence type="ECO:0000256" key="6">
    <source>
        <dbReference type="ARBA" id="ARBA00022688"/>
    </source>
</evidence>
<dbReference type="InterPro" id="IPR050154">
    <property type="entry name" value="UbiB_kinase"/>
</dbReference>
<dbReference type="AlphaFoldDB" id="A0A1G7EJ64"/>
<dbReference type="GO" id="GO:0006744">
    <property type="term" value="P:ubiquinone biosynthetic process"/>
    <property type="evidence" value="ECO:0007669"/>
    <property type="project" value="UniProtKB-UniPathway"/>
</dbReference>
<evidence type="ECO:0000256" key="2">
    <source>
        <dbReference type="ARBA" id="ARBA00009670"/>
    </source>
</evidence>
<dbReference type="Proteomes" id="UP000183685">
    <property type="component" value="Unassembled WGS sequence"/>
</dbReference>
<comment type="pathway">
    <text evidence="1">Cofactor biosynthesis; ubiquinone biosynthesis [regulation].</text>
</comment>
<dbReference type="InterPro" id="IPR004147">
    <property type="entry name" value="ABC1_dom"/>
</dbReference>
<dbReference type="SUPFAM" id="SSF56112">
    <property type="entry name" value="Protein kinase-like (PK-like)"/>
    <property type="match status" value="1"/>
</dbReference>
<dbReference type="RefSeq" id="WP_068309247.1">
    <property type="nucleotide sequence ID" value="NZ_FNAK01000008.1"/>
</dbReference>